<evidence type="ECO:0000313" key="2">
    <source>
        <dbReference type="Proteomes" id="UP001154282"/>
    </source>
</evidence>
<dbReference type="Proteomes" id="UP001154282">
    <property type="component" value="Unassembled WGS sequence"/>
</dbReference>
<reference evidence="1" key="1">
    <citation type="submission" date="2022-08" db="EMBL/GenBank/DDBJ databases">
        <authorList>
            <person name="Gutierrez-Valencia J."/>
        </authorList>
    </citation>
    <scope>NUCLEOTIDE SEQUENCE</scope>
</reference>
<keyword evidence="2" id="KW-1185">Reference proteome</keyword>
<dbReference type="AlphaFoldDB" id="A0AAV0KJT8"/>
<protein>
    <submittedName>
        <fullName evidence="1">Uncharacterized protein</fullName>
    </submittedName>
</protein>
<comment type="caution">
    <text evidence="1">The sequence shown here is derived from an EMBL/GenBank/DDBJ whole genome shotgun (WGS) entry which is preliminary data.</text>
</comment>
<name>A0AAV0KJT8_9ROSI</name>
<evidence type="ECO:0000313" key="1">
    <source>
        <dbReference type="EMBL" id="CAI0422125.1"/>
    </source>
</evidence>
<gene>
    <name evidence="1" type="ORF">LITE_LOCUS19030</name>
</gene>
<organism evidence="1 2">
    <name type="scientific">Linum tenue</name>
    <dbReference type="NCBI Taxonomy" id="586396"/>
    <lineage>
        <taxon>Eukaryota</taxon>
        <taxon>Viridiplantae</taxon>
        <taxon>Streptophyta</taxon>
        <taxon>Embryophyta</taxon>
        <taxon>Tracheophyta</taxon>
        <taxon>Spermatophyta</taxon>
        <taxon>Magnoliopsida</taxon>
        <taxon>eudicotyledons</taxon>
        <taxon>Gunneridae</taxon>
        <taxon>Pentapetalae</taxon>
        <taxon>rosids</taxon>
        <taxon>fabids</taxon>
        <taxon>Malpighiales</taxon>
        <taxon>Linaceae</taxon>
        <taxon>Linum</taxon>
    </lineage>
</organism>
<proteinExistence type="predicted"/>
<dbReference type="EMBL" id="CAMGYJ010000005">
    <property type="protein sequence ID" value="CAI0422125.1"/>
    <property type="molecule type" value="Genomic_DNA"/>
</dbReference>
<accession>A0AAV0KJT8</accession>
<sequence length="32" mass="3930">MVNNGSNGWFWVFNKRDIWVQIYRVENKIICV</sequence>